<dbReference type="InterPro" id="IPR036736">
    <property type="entry name" value="ACP-like_sf"/>
</dbReference>
<feature type="domain" description="Carrier" evidence="4">
    <location>
        <begin position="22"/>
        <end position="98"/>
    </location>
</feature>
<evidence type="ECO:0000259" key="4">
    <source>
        <dbReference type="PROSITE" id="PS50075"/>
    </source>
</evidence>
<gene>
    <name evidence="5" type="ORF">DM02DRAFT_659423</name>
</gene>
<dbReference type="SUPFAM" id="SSF52777">
    <property type="entry name" value="CoA-dependent acyltransferases"/>
    <property type="match status" value="1"/>
</dbReference>
<dbReference type="Gene3D" id="1.10.1200.10">
    <property type="entry name" value="ACP-like"/>
    <property type="match status" value="1"/>
</dbReference>
<dbReference type="InterPro" id="IPR023213">
    <property type="entry name" value="CAT-like_dom_sf"/>
</dbReference>
<dbReference type="PROSITE" id="PS00012">
    <property type="entry name" value="PHOSPHOPANTETHEINE"/>
    <property type="match status" value="1"/>
</dbReference>
<dbReference type="InterPro" id="IPR020806">
    <property type="entry name" value="PKS_PP-bd"/>
</dbReference>
<dbReference type="AlphaFoldDB" id="A0A2V1DDG0"/>
<organism evidence="5 6">
    <name type="scientific">Periconia macrospinosa</name>
    <dbReference type="NCBI Taxonomy" id="97972"/>
    <lineage>
        <taxon>Eukaryota</taxon>
        <taxon>Fungi</taxon>
        <taxon>Dikarya</taxon>
        <taxon>Ascomycota</taxon>
        <taxon>Pezizomycotina</taxon>
        <taxon>Dothideomycetes</taxon>
        <taxon>Pleosporomycetidae</taxon>
        <taxon>Pleosporales</taxon>
        <taxon>Massarineae</taxon>
        <taxon>Periconiaceae</taxon>
        <taxon>Periconia</taxon>
    </lineage>
</organism>
<dbReference type="PANTHER" id="PTHR45398:SF1">
    <property type="entry name" value="ENZYME, PUTATIVE (JCVI)-RELATED"/>
    <property type="match status" value="1"/>
</dbReference>
<dbReference type="SUPFAM" id="SSF47336">
    <property type="entry name" value="ACP-like"/>
    <property type="match status" value="1"/>
</dbReference>
<dbReference type="PANTHER" id="PTHR45398">
    <property type="match status" value="1"/>
</dbReference>
<comment type="similarity">
    <text evidence="3">Belongs to the NRP synthetase family.</text>
</comment>
<sequence>MHPARYTEQWYRAGTWQARERQPANQIETRLRNLWAEVLNVPANGIALDVPFTQFGADSISAIELTTKARKNGLSINAQGIMATRTVARLSELAREEISQPPKTEFVMNEEYFDLTPIQTIYYETIAEHNGPVFSAILLTNEGSNILFLVAAHLIIDLVSWPVLVAELQEWATIQSEQSKDQLNPLETLSAAPLPSDLNFWGAEENFRTFGTLIEQPFTVKQDVSLALLGPANSKLNTETLGLLLAAAQLSSMIQTLLAATPTLTLSDVPLFQGAYAQLEKLQEEARTVLGKDATFEDIFPCSSLQQRMMTA</sequence>
<protein>
    <recommendedName>
        <fullName evidence="4">Carrier domain-containing protein</fullName>
    </recommendedName>
</protein>
<keyword evidence="1" id="KW-0596">Phosphopantetheine</keyword>
<dbReference type="GO" id="GO:0031177">
    <property type="term" value="F:phosphopantetheine binding"/>
    <property type="evidence" value="ECO:0007669"/>
    <property type="project" value="InterPro"/>
</dbReference>
<dbReference type="Gene3D" id="3.30.559.10">
    <property type="entry name" value="Chloramphenicol acetyltransferase-like domain"/>
    <property type="match status" value="1"/>
</dbReference>
<dbReference type="PROSITE" id="PS50075">
    <property type="entry name" value="CARRIER"/>
    <property type="match status" value="1"/>
</dbReference>
<evidence type="ECO:0000256" key="1">
    <source>
        <dbReference type="ARBA" id="ARBA00022450"/>
    </source>
</evidence>
<evidence type="ECO:0000313" key="6">
    <source>
        <dbReference type="Proteomes" id="UP000244855"/>
    </source>
</evidence>
<name>A0A2V1DDG0_9PLEO</name>
<dbReference type="SMART" id="SM00823">
    <property type="entry name" value="PKS_PP"/>
    <property type="match status" value="1"/>
</dbReference>
<reference evidence="5 6" key="1">
    <citation type="journal article" date="2018" name="Sci. Rep.">
        <title>Comparative genomics provides insights into the lifestyle and reveals functional heterogeneity of dark septate endophytic fungi.</title>
        <authorList>
            <person name="Knapp D.G."/>
            <person name="Nemeth J.B."/>
            <person name="Barry K."/>
            <person name="Hainaut M."/>
            <person name="Henrissat B."/>
            <person name="Johnson J."/>
            <person name="Kuo A."/>
            <person name="Lim J.H.P."/>
            <person name="Lipzen A."/>
            <person name="Nolan M."/>
            <person name="Ohm R.A."/>
            <person name="Tamas L."/>
            <person name="Grigoriev I.V."/>
            <person name="Spatafora J.W."/>
            <person name="Nagy L.G."/>
            <person name="Kovacs G.M."/>
        </authorList>
    </citation>
    <scope>NUCLEOTIDE SEQUENCE [LARGE SCALE GENOMIC DNA]</scope>
    <source>
        <strain evidence="5 6">DSE2036</strain>
    </source>
</reference>
<keyword evidence="6" id="KW-1185">Reference proteome</keyword>
<dbReference type="InterPro" id="IPR009081">
    <property type="entry name" value="PP-bd_ACP"/>
</dbReference>
<proteinExistence type="inferred from homology"/>
<evidence type="ECO:0000313" key="5">
    <source>
        <dbReference type="EMBL" id="PVH96186.1"/>
    </source>
</evidence>
<keyword evidence="2" id="KW-0597">Phosphoprotein</keyword>
<dbReference type="Pfam" id="PF00550">
    <property type="entry name" value="PP-binding"/>
    <property type="match status" value="1"/>
</dbReference>
<evidence type="ECO:0000256" key="3">
    <source>
        <dbReference type="ARBA" id="ARBA00029454"/>
    </source>
</evidence>
<evidence type="ECO:0000256" key="2">
    <source>
        <dbReference type="ARBA" id="ARBA00022553"/>
    </source>
</evidence>
<dbReference type="EMBL" id="KZ805471">
    <property type="protein sequence ID" value="PVH96186.1"/>
    <property type="molecule type" value="Genomic_DNA"/>
</dbReference>
<dbReference type="STRING" id="97972.A0A2V1DDG0"/>
<dbReference type="InterPro" id="IPR006162">
    <property type="entry name" value="Ppantetheine_attach_site"/>
</dbReference>
<accession>A0A2V1DDG0</accession>
<dbReference type="Proteomes" id="UP000244855">
    <property type="component" value="Unassembled WGS sequence"/>
</dbReference>